<accession>A0ABD5UCP9</accession>
<dbReference type="RefSeq" id="WP_304450046.1">
    <property type="nucleotide sequence ID" value="NZ_JARRAH010000005.1"/>
</dbReference>
<reference evidence="4 5" key="1">
    <citation type="journal article" date="2019" name="Int. J. Syst. Evol. Microbiol.">
        <title>The Global Catalogue of Microorganisms (GCM) 10K type strain sequencing project: providing services to taxonomists for standard genome sequencing and annotation.</title>
        <authorList>
            <consortium name="The Broad Institute Genomics Platform"/>
            <consortium name="The Broad Institute Genome Sequencing Center for Infectious Disease"/>
            <person name="Wu L."/>
            <person name="Ma J."/>
        </authorList>
    </citation>
    <scope>NUCLEOTIDE SEQUENCE [LARGE SCALE GENOMIC DNA]</scope>
    <source>
        <strain evidence="4 5">PSRA2</strain>
    </source>
</reference>
<protein>
    <submittedName>
        <fullName evidence="4">Enoyl-CoA hydratase/isomerase family protein</fullName>
    </submittedName>
</protein>
<dbReference type="PROSITE" id="PS00166">
    <property type="entry name" value="ENOYL_COA_HYDRATASE"/>
    <property type="match status" value="1"/>
</dbReference>
<dbReference type="FunFam" id="1.10.12.10:FF:000001">
    <property type="entry name" value="Probable enoyl-CoA hydratase, mitochondrial"/>
    <property type="match status" value="1"/>
</dbReference>
<comment type="caution">
    <text evidence="4">The sequence shown here is derived from an EMBL/GenBank/DDBJ whole genome shotgun (WGS) entry which is preliminary data.</text>
</comment>
<dbReference type="InterPro" id="IPR029045">
    <property type="entry name" value="ClpP/crotonase-like_dom_sf"/>
</dbReference>
<dbReference type="InterPro" id="IPR014748">
    <property type="entry name" value="Enoyl-CoA_hydra_C"/>
</dbReference>
<proteinExistence type="inferred from homology"/>
<keyword evidence="2" id="KW-0456">Lyase</keyword>
<dbReference type="EMBL" id="JBHSXM010000005">
    <property type="protein sequence ID" value="MFC6838357.1"/>
    <property type="molecule type" value="Genomic_DNA"/>
</dbReference>
<dbReference type="Gene3D" id="1.10.12.10">
    <property type="entry name" value="Lyase 2-enoyl-coa Hydratase, Chain A, domain 2"/>
    <property type="match status" value="1"/>
</dbReference>
<sequence>MSNEYETIAVEHDGPVATVRVARPESMNAVNTEVLTELADAISTAETDARVVVLTGEGDRAFIGGGDIKEFQGQSGMWFRGEFRDRMADLEDAIESGRVPVIAAVNGIALGGGTEIAMMCDMIVATESAVFGQPEIGLGFIPGAGGTQRLTHLVGYMKAKELILTGRQVAAEEAVDIGLANEVVDDDAFDDRISELATDLANGPPLAQWFAKKAVNQCRADIERGLELEAALGALLFETEDNQEGLTAFIEKRDAEFRGR</sequence>
<evidence type="ECO:0000256" key="3">
    <source>
        <dbReference type="RuleBase" id="RU003707"/>
    </source>
</evidence>
<dbReference type="CDD" id="cd06558">
    <property type="entry name" value="crotonase-like"/>
    <property type="match status" value="1"/>
</dbReference>
<dbReference type="SUPFAM" id="SSF52096">
    <property type="entry name" value="ClpP/crotonase"/>
    <property type="match status" value="1"/>
</dbReference>
<dbReference type="Gene3D" id="3.90.226.10">
    <property type="entry name" value="2-enoyl-CoA Hydratase, Chain A, domain 1"/>
    <property type="match status" value="1"/>
</dbReference>
<dbReference type="InterPro" id="IPR018376">
    <property type="entry name" value="Enoyl-CoA_hyd/isom_CS"/>
</dbReference>
<comment type="similarity">
    <text evidence="1 3">Belongs to the enoyl-CoA hydratase/isomerase family.</text>
</comment>
<gene>
    <name evidence="4" type="ORF">ACFQHK_17890</name>
</gene>
<dbReference type="PANTHER" id="PTHR11941:SF54">
    <property type="entry name" value="ENOYL-COA HYDRATASE, MITOCHONDRIAL"/>
    <property type="match status" value="1"/>
</dbReference>
<dbReference type="Pfam" id="PF00378">
    <property type="entry name" value="ECH_1"/>
    <property type="match status" value="1"/>
</dbReference>
<evidence type="ECO:0000313" key="5">
    <source>
        <dbReference type="Proteomes" id="UP001596406"/>
    </source>
</evidence>
<dbReference type="PANTHER" id="PTHR11941">
    <property type="entry name" value="ENOYL-COA HYDRATASE-RELATED"/>
    <property type="match status" value="1"/>
</dbReference>
<dbReference type="InterPro" id="IPR001753">
    <property type="entry name" value="Enoyl-CoA_hydra/iso"/>
</dbReference>
<dbReference type="Proteomes" id="UP001596406">
    <property type="component" value="Unassembled WGS sequence"/>
</dbReference>
<evidence type="ECO:0000256" key="1">
    <source>
        <dbReference type="ARBA" id="ARBA00005254"/>
    </source>
</evidence>
<dbReference type="GO" id="GO:0016836">
    <property type="term" value="F:hydro-lyase activity"/>
    <property type="evidence" value="ECO:0007669"/>
    <property type="project" value="UniProtKB-ARBA"/>
</dbReference>
<dbReference type="AlphaFoldDB" id="A0ABD5UCP9"/>
<organism evidence="4 5">
    <name type="scientific">Halomarina ordinaria</name>
    <dbReference type="NCBI Taxonomy" id="3033939"/>
    <lineage>
        <taxon>Archaea</taxon>
        <taxon>Methanobacteriati</taxon>
        <taxon>Methanobacteriota</taxon>
        <taxon>Stenosarchaea group</taxon>
        <taxon>Halobacteria</taxon>
        <taxon>Halobacteriales</taxon>
        <taxon>Natronomonadaceae</taxon>
        <taxon>Halomarina</taxon>
    </lineage>
</organism>
<evidence type="ECO:0000313" key="4">
    <source>
        <dbReference type="EMBL" id="MFC6838357.1"/>
    </source>
</evidence>
<evidence type="ECO:0000256" key="2">
    <source>
        <dbReference type="ARBA" id="ARBA00023239"/>
    </source>
</evidence>
<dbReference type="FunFam" id="3.90.226.10:FF:000009">
    <property type="entry name" value="Carnitinyl-CoA dehydratase"/>
    <property type="match status" value="1"/>
</dbReference>
<name>A0ABD5UCP9_9EURY</name>
<keyword evidence="5" id="KW-1185">Reference proteome</keyword>